<comment type="subunit">
    <text evidence="2">The basal body constitutes a major portion of the flagellar organelle and consists of four rings (L,P,S, and M) mounted on a central rod. The rod consists of about 26 subunits of FlgG in the distal portion, and FlgB, FlgC and FlgF are thought to build up the proximal portion of the rod with about 6 subunits each.</text>
</comment>
<comment type="caution">
    <text evidence="5">The sequence shown here is derived from an EMBL/GenBank/DDBJ whole genome shotgun (WGS) entry which is preliminary data.</text>
</comment>
<feature type="domain" description="Flagellar basal-body/hook protein C-terminal" evidence="4">
    <location>
        <begin position="103"/>
        <end position="145"/>
    </location>
</feature>
<keyword evidence="5" id="KW-0969">Cilium</keyword>
<dbReference type="AlphaFoldDB" id="A0A6B3SQI8"/>
<protein>
    <recommendedName>
        <fullName evidence="2">Flagellar basal-body rod protein FlgC</fullName>
    </recommendedName>
</protein>
<comment type="subcellular location">
    <subcellularLocation>
        <location evidence="2">Bacterial flagellum basal body</location>
    </subcellularLocation>
</comment>
<evidence type="ECO:0000259" key="4">
    <source>
        <dbReference type="Pfam" id="PF06429"/>
    </source>
</evidence>
<organism evidence="5 6">
    <name type="scientific">Noviherbaspirillum galbum</name>
    <dbReference type="NCBI Taxonomy" id="2709383"/>
    <lineage>
        <taxon>Bacteria</taxon>
        <taxon>Pseudomonadati</taxon>
        <taxon>Pseudomonadota</taxon>
        <taxon>Betaproteobacteria</taxon>
        <taxon>Burkholderiales</taxon>
        <taxon>Oxalobacteraceae</taxon>
        <taxon>Noviherbaspirillum</taxon>
    </lineage>
</organism>
<sequence length="149" mass="15769">MEFSALFQISASGMALEKLRVETTAANIANMHVSAPSVDKVYRPLRVVAQEARPAFAAQFNAMLSNQEGKAGAGGVTGASVVPLETIPRLAYDPGHPHADDKGYVAYPGVNHQDEMLQLVTALRAYEANVTAMNAARTMAARALDIGGQ</sequence>
<comment type="similarity">
    <text evidence="1">Belongs to the flagella basal body rod proteins family.</text>
</comment>
<dbReference type="EMBL" id="JAAIVB010000065">
    <property type="protein sequence ID" value="NEX63023.1"/>
    <property type="molecule type" value="Genomic_DNA"/>
</dbReference>
<evidence type="ECO:0000313" key="5">
    <source>
        <dbReference type="EMBL" id="NEX63023.1"/>
    </source>
</evidence>
<dbReference type="Pfam" id="PF06429">
    <property type="entry name" value="Flg_bbr_C"/>
    <property type="match status" value="1"/>
</dbReference>
<dbReference type="RefSeq" id="WP_163966329.1">
    <property type="nucleotide sequence ID" value="NZ_JAAIVB010000065.1"/>
</dbReference>
<dbReference type="GO" id="GO:0030694">
    <property type="term" value="C:bacterial-type flagellum basal body, rod"/>
    <property type="evidence" value="ECO:0007669"/>
    <property type="project" value="UniProtKB-UniRule"/>
</dbReference>
<dbReference type="InterPro" id="IPR001444">
    <property type="entry name" value="Flag_bb_rod_N"/>
</dbReference>
<gene>
    <name evidence="5" type="primary">flgC</name>
    <name evidence="5" type="ORF">G3574_18220</name>
</gene>
<evidence type="ECO:0000256" key="1">
    <source>
        <dbReference type="ARBA" id="ARBA00009677"/>
    </source>
</evidence>
<proteinExistence type="inferred from homology"/>
<evidence type="ECO:0000256" key="2">
    <source>
        <dbReference type="RuleBase" id="RU362062"/>
    </source>
</evidence>
<dbReference type="Pfam" id="PF00460">
    <property type="entry name" value="Flg_bb_rod"/>
    <property type="match status" value="1"/>
</dbReference>
<evidence type="ECO:0000259" key="3">
    <source>
        <dbReference type="Pfam" id="PF00460"/>
    </source>
</evidence>
<keyword evidence="6" id="KW-1185">Reference proteome</keyword>
<feature type="domain" description="Flagellar basal body rod protein N-terminal" evidence="3">
    <location>
        <begin position="8"/>
        <end position="31"/>
    </location>
</feature>
<accession>A0A6B3SQI8</accession>
<dbReference type="Proteomes" id="UP000482155">
    <property type="component" value="Unassembled WGS sequence"/>
</dbReference>
<dbReference type="NCBIfam" id="TIGR01395">
    <property type="entry name" value="FlgC"/>
    <property type="match status" value="1"/>
</dbReference>
<keyword evidence="2" id="KW-0975">Bacterial flagellum</keyword>
<keyword evidence="5" id="KW-0282">Flagellum</keyword>
<dbReference type="GO" id="GO:0071973">
    <property type="term" value="P:bacterial-type flagellum-dependent cell motility"/>
    <property type="evidence" value="ECO:0007669"/>
    <property type="project" value="UniProtKB-UniRule"/>
</dbReference>
<dbReference type="InterPro" id="IPR006299">
    <property type="entry name" value="FlgC"/>
</dbReference>
<reference evidence="5 6" key="1">
    <citation type="submission" date="2020-02" db="EMBL/GenBank/DDBJ databases">
        <authorList>
            <person name="Kim M.K."/>
        </authorList>
    </citation>
    <scope>NUCLEOTIDE SEQUENCE [LARGE SCALE GENOMIC DNA]</scope>
    <source>
        <strain evidence="5 6">17J57-3</strain>
    </source>
</reference>
<name>A0A6B3SQI8_9BURK</name>
<dbReference type="InterPro" id="IPR010930">
    <property type="entry name" value="Flg_bb/hook_C_dom"/>
</dbReference>
<keyword evidence="5" id="KW-0966">Cell projection</keyword>
<evidence type="ECO:0000313" key="6">
    <source>
        <dbReference type="Proteomes" id="UP000482155"/>
    </source>
</evidence>